<feature type="transmembrane region" description="Helical" evidence="8">
    <location>
        <begin position="238"/>
        <end position="259"/>
    </location>
</feature>
<dbReference type="InterPro" id="IPR029020">
    <property type="entry name" value="Ammonium/urea_transptr"/>
</dbReference>
<dbReference type="PROSITE" id="PS01219">
    <property type="entry name" value="AMMONIUM_TRANSP"/>
    <property type="match status" value="1"/>
</dbReference>
<evidence type="ECO:0000313" key="11">
    <source>
        <dbReference type="WBParaSite" id="maker-uti_cns_0018479-snap-gene-0.1-mRNA-1"/>
    </source>
</evidence>
<feature type="transmembrane region" description="Helical" evidence="8">
    <location>
        <begin position="173"/>
        <end position="191"/>
    </location>
</feature>
<keyword evidence="5 8" id="KW-1133">Transmembrane helix</keyword>
<dbReference type="WBParaSite" id="maker-uti_cns_0018479-snap-gene-0.1-mRNA-1">
    <property type="protein sequence ID" value="maker-uti_cns_0018479-snap-gene-0.1-mRNA-1"/>
    <property type="gene ID" value="maker-uti_cns_0018479-snap-gene-0.1"/>
</dbReference>
<organism evidence="10 11">
    <name type="scientific">Macrostomum lignano</name>
    <dbReference type="NCBI Taxonomy" id="282301"/>
    <lineage>
        <taxon>Eukaryota</taxon>
        <taxon>Metazoa</taxon>
        <taxon>Spiralia</taxon>
        <taxon>Lophotrochozoa</taxon>
        <taxon>Platyhelminthes</taxon>
        <taxon>Rhabditophora</taxon>
        <taxon>Macrostomorpha</taxon>
        <taxon>Macrostomida</taxon>
        <taxon>Macrostomidae</taxon>
        <taxon>Macrostomum</taxon>
    </lineage>
</organism>
<keyword evidence="7" id="KW-0924">Ammonia transport</keyword>
<dbReference type="GO" id="GO:0005886">
    <property type="term" value="C:plasma membrane"/>
    <property type="evidence" value="ECO:0007669"/>
    <property type="project" value="TreeGrafter"/>
</dbReference>
<feature type="transmembrane region" description="Helical" evidence="8">
    <location>
        <begin position="198"/>
        <end position="218"/>
    </location>
</feature>
<protein>
    <submittedName>
        <fullName evidence="11">Ammonium_transp domain-containing protein</fullName>
    </submittedName>
</protein>
<evidence type="ECO:0000256" key="5">
    <source>
        <dbReference type="ARBA" id="ARBA00022989"/>
    </source>
</evidence>
<comment type="similarity">
    <text evidence="2">Belongs to the ammonia transporter channel (TC 1.A.11.2) family.</text>
</comment>
<feature type="domain" description="Ammonium transporter AmtB-like" evidence="9">
    <location>
        <begin position="1"/>
        <end position="289"/>
    </location>
</feature>
<dbReference type="InterPro" id="IPR024041">
    <property type="entry name" value="NH4_transpt_AmtB-like_dom"/>
</dbReference>
<feature type="transmembrane region" description="Helical" evidence="8">
    <location>
        <begin position="38"/>
        <end position="60"/>
    </location>
</feature>
<evidence type="ECO:0000256" key="8">
    <source>
        <dbReference type="SAM" id="Phobius"/>
    </source>
</evidence>
<dbReference type="GO" id="GO:0008519">
    <property type="term" value="F:ammonium channel activity"/>
    <property type="evidence" value="ECO:0007669"/>
    <property type="project" value="InterPro"/>
</dbReference>
<evidence type="ECO:0000256" key="4">
    <source>
        <dbReference type="ARBA" id="ARBA00022692"/>
    </source>
</evidence>
<dbReference type="PANTHER" id="PTHR11730:SF6">
    <property type="entry name" value="AMMONIUM TRANSPORTER"/>
    <property type="match status" value="1"/>
</dbReference>
<evidence type="ECO:0000256" key="3">
    <source>
        <dbReference type="ARBA" id="ARBA00022448"/>
    </source>
</evidence>
<dbReference type="GO" id="GO:0097272">
    <property type="term" value="P:ammonium homeostasis"/>
    <property type="evidence" value="ECO:0007669"/>
    <property type="project" value="TreeGrafter"/>
</dbReference>
<dbReference type="AlphaFoldDB" id="A0A1I8IXG0"/>
<keyword evidence="4 8" id="KW-0812">Transmembrane</keyword>
<keyword evidence="6 8" id="KW-0472">Membrane</keyword>
<keyword evidence="3" id="KW-0813">Transport</keyword>
<accession>A0A1I8IXG0</accession>
<dbReference type="SUPFAM" id="SSF111352">
    <property type="entry name" value="Ammonium transporter"/>
    <property type="match status" value="1"/>
</dbReference>
<keyword evidence="10" id="KW-1185">Reference proteome</keyword>
<evidence type="ECO:0000256" key="7">
    <source>
        <dbReference type="ARBA" id="ARBA00023177"/>
    </source>
</evidence>
<dbReference type="Pfam" id="PF00909">
    <property type="entry name" value="Ammonium_transp"/>
    <property type="match status" value="1"/>
</dbReference>
<feature type="transmembrane region" description="Helical" evidence="8">
    <location>
        <begin position="144"/>
        <end position="167"/>
    </location>
</feature>
<reference evidence="11" key="1">
    <citation type="submission" date="2016-11" db="UniProtKB">
        <authorList>
            <consortium name="WormBaseParasite"/>
        </authorList>
    </citation>
    <scope>IDENTIFICATION</scope>
</reference>
<evidence type="ECO:0000256" key="6">
    <source>
        <dbReference type="ARBA" id="ARBA00023136"/>
    </source>
</evidence>
<dbReference type="InterPro" id="IPR018047">
    <property type="entry name" value="Ammonium_transpt_CS"/>
</dbReference>
<comment type="subcellular location">
    <subcellularLocation>
        <location evidence="1">Membrane</location>
        <topology evidence="1">Multi-pass membrane protein</topology>
    </subcellularLocation>
</comment>
<evidence type="ECO:0000256" key="1">
    <source>
        <dbReference type="ARBA" id="ARBA00004141"/>
    </source>
</evidence>
<dbReference type="Proteomes" id="UP000095280">
    <property type="component" value="Unplaced"/>
</dbReference>
<evidence type="ECO:0000259" key="9">
    <source>
        <dbReference type="Pfam" id="PF00909"/>
    </source>
</evidence>
<proteinExistence type="inferred from homology"/>
<sequence>ILYPIVSHWVWSPSGWLHKGISVTFSDGVVAQTRFLDFAGSGVVHLVGGTASIAAAAFLGPRLGRFASDRGPAEEIRGHSVPMVSLGAFVLLFGFLAFNGGSQGSISAPGDGQAVALAMVNTVLCGSSSAVVTLGIAKFRHKTWSLLSIINGALSGMVAICAGCNSIQPWGSLIIGVLASLSYTGWSSLILRLRIDDPLEAVGVHFGGGLLGVFVVPFLHSTRGILINPSRQSGLDLLWQLVGAAAIMCWSGGVAIIMFGSLKAAGLLRVCEDFERKGLDIPKHGEPAYPLVAYGHGWGDRECIFLELLTC</sequence>
<dbReference type="Gene3D" id="1.10.3430.10">
    <property type="entry name" value="Ammonium transporter AmtB like domains"/>
    <property type="match status" value="1"/>
</dbReference>
<evidence type="ECO:0000313" key="10">
    <source>
        <dbReference type="Proteomes" id="UP000095280"/>
    </source>
</evidence>
<feature type="transmembrane region" description="Helical" evidence="8">
    <location>
        <begin position="114"/>
        <end position="137"/>
    </location>
</feature>
<name>A0A1I8IXG0_9PLAT</name>
<dbReference type="PANTHER" id="PTHR11730">
    <property type="entry name" value="AMMONIUM TRANSPORTER"/>
    <property type="match status" value="1"/>
</dbReference>
<feature type="transmembrane region" description="Helical" evidence="8">
    <location>
        <begin position="81"/>
        <end position="102"/>
    </location>
</feature>
<evidence type="ECO:0000256" key="2">
    <source>
        <dbReference type="ARBA" id="ARBA00005887"/>
    </source>
</evidence>